<reference evidence="2" key="1">
    <citation type="journal article" date="2018" name="Genome Res.">
        <title>The genomic architecture and molecular evolution of ant odorant receptors.</title>
        <authorList>
            <person name="McKenzie S.K."/>
            <person name="Kronauer D.J.C."/>
        </authorList>
    </citation>
    <scope>NUCLEOTIDE SEQUENCE [LARGE SCALE GENOMIC DNA]</scope>
    <source>
        <strain evidence="2">Clonal line C1</strain>
    </source>
</reference>
<organism evidence="2">
    <name type="scientific">Ooceraea biroi</name>
    <name type="common">Clonal raider ant</name>
    <name type="synonym">Cerapachys biroi</name>
    <dbReference type="NCBI Taxonomy" id="2015173"/>
    <lineage>
        <taxon>Eukaryota</taxon>
        <taxon>Metazoa</taxon>
        <taxon>Ecdysozoa</taxon>
        <taxon>Arthropoda</taxon>
        <taxon>Hexapoda</taxon>
        <taxon>Insecta</taxon>
        <taxon>Pterygota</taxon>
        <taxon>Neoptera</taxon>
        <taxon>Endopterygota</taxon>
        <taxon>Hymenoptera</taxon>
        <taxon>Apocrita</taxon>
        <taxon>Aculeata</taxon>
        <taxon>Formicoidea</taxon>
        <taxon>Formicidae</taxon>
        <taxon>Dorylinae</taxon>
        <taxon>Ooceraea</taxon>
    </lineage>
</organism>
<gene>
    <name evidence="2" type="ORF">DMN91_000414</name>
</gene>
<protein>
    <recommendedName>
        <fullName evidence="1">Mon2/Sec7/BIG1-like HDS domain-containing protein</fullName>
    </recommendedName>
</protein>
<dbReference type="EMBL" id="QOIP01000001">
    <property type="protein sequence ID" value="RLU26618.1"/>
    <property type="molecule type" value="Genomic_DNA"/>
</dbReference>
<proteinExistence type="predicted"/>
<sequence>MKNRDIVRCMAQIVYSQAPNIRSDCKNIFGSVFHRAASNRDESVVKLAFSMTDKLYAQDFSNETKDAEITSEDAPVKEIQFMHIQMEFCKKSMLRTAIDNNLYEDEEGKMSRYRATLIPKLFSHWWETLERPHRLMDQRFAINPTHFFEPSFFDRRFPFERAITENLRS</sequence>
<feature type="domain" description="Mon2/Sec7/BIG1-like HDS" evidence="1">
    <location>
        <begin position="6"/>
        <end position="53"/>
    </location>
</feature>
<comment type="caution">
    <text evidence="2">The sequence shown here is derived from an EMBL/GenBank/DDBJ whole genome shotgun (WGS) entry which is preliminary data.</text>
</comment>
<name>A0A3L8E3R4_OOCBI</name>
<dbReference type="AlphaFoldDB" id="A0A3L8E3R4"/>
<dbReference type="Proteomes" id="UP000279307">
    <property type="component" value="Chromosome 1"/>
</dbReference>
<dbReference type="Pfam" id="PF09324">
    <property type="entry name" value="Sec7-like_HDS"/>
    <property type="match status" value="1"/>
</dbReference>
<dbReference type="OrthoDB" id="6778822at2759"/>
<dbReference type="InterPro" id="IPR015403">
    <property type="entry name" value="Mon2/Sec7/BIG1-like_HDS"/>
</dbReference>
<accession>A0A3L8E3R4</accession>
<reference evidence="2" key="2">
    <citation type="submission" date="2018-07" db="EMBL/GenBank/DDBJ databases">
        <authorList>
            <person name="Mckenzie S.K."/>
            <person name="Kronauer D.J.C."/>
        </authorList>
    </citation>
    <scope>NUCLEOTIDE SEQUENCE</scope>
    <source>
        <strain evidence="2">Clonal line C1</strain>
    </source>
</reference>
<evidence type="ECO:0000313" key="2">
    <source>
        <dbReference type="EMBL" id="RLU26618.1"/>
    </source>
</evidence>
<evidence type="ECO:0000259" key="1">
    <source>
        <dbReference type="Pfam" id="PF09324"/>
    </source>
</evidence>